<dbReference type="AlphaFoldDB" id="A0A5N3W5A9"/>
<feature type="non-terminal residue" evidence="1">
    <location>
        <position position="1"/>
    </location>
</feature>
<proteinExistence type="predicted"/>
<sequence>YNKVYKNLKEFSQNGEDFCKQITSILQQRDLQKRLVILSREPISSLKYCMCAVRAKMPELIASCVSRDTWVAKIPPFMVLSLHRAEYRI</sequence>
<accession>A0A5N3W5A9</accession>
<keyword evidence="2" id="KW-1185">Reference proteome</keyword>
<gene>
    <name evidence="1" type="ORF">FD754_000021</name>
</gene>
<dbReference type="Proteomes" id="UP000326458">
    <property type="component" value="Unassembled WGS sequence"/>
</dbReference>
<protein>
    <submittedName>
        <fullName evidence="1">Uncharacterized protein</fullName>
    </submittedName>
</protein>
<dbReference type="EMBL" id="VCEA01000001">
    <property type="protein sequence ID" value="KAB0355865.1"/>
    <property type="molecule type" value="Genomic_DNA"/>
</dbReference>
<name>A0A5N3W5A9_MUNMU</name>
<organism evidence="1 2">
    <name type="scientific">Muntiacus muntjak</name>
    <name type="common">Barking deer</name>
    <name type="synonym">Indian muntjac</name>
    <dbReference type="NCBI Taxonomy" id="9888"/>
    <lineage>
        <taxon>Eukaryota</taxon>
        <taxon>Metazoa</taxon>
        <taxon>Chordata</taxon>
        <taxon>Craniata</taxon>
        <taxon>Vertebrata</taxon>
        <taxon>Euteleostomi</taxon>
        <taxon>Mammalia</taxon>
        <taxon>Eutheria</taxon>
        <taxon>Laurasiatheria</taxon>
        <taxon>Artiodactyla</taxon>
        <taxon>Ruminantia</taxon>
        <taxon>Pecora</taxon>
        <taxon>Cervidae</taxon>
        <taxon>Muntiacinae</taxon>
        <taxon>Muntiacus</taxon>
    </lineage>
</organism>
<evidence type="ECO:0000313" key="2">
    <source>
        <dbReference type="Proteomes" id="UP000326458"/>
    </source>
</evidence>
<reference evidence="1 2" key="1">
    <citation type="submission" date="2019-06" db="EMBL/GenBank/DDBJ databases">
        <title>Discovery of a novel chromosome fission-fusion reversal in muntjac.</title>
        <authorList>
            <person name="Mudd A.B."/>
            <person name="Bredeson J.V."/>
            <person name="Baum R."/>
            <person name="Hockemeyer D."/>
            <person name="Rokhsar D.S."/>
        </authorList>
    </citation>
    <scope>NUCLEOTIDE SEQUENCE [LARGE SCALE GENOMIC DNA]</scope>
    <source>
        <strain evidence="1">UTSW_UCB_Mm</strain>
        <tissue evidence="1">Fibroblast cell line</tissue>
    </source>
</reference>
<evidence type="ECO:0000313" key="1">
    <source>
        <dbReference type="EMBL" id="KAB0355865.1"/>
    </source>
</evidence>
<comment type="caution">
    <text evidence="1">The sequence shown here is derived from an EMBL/GenBank/DDBJ whole genome shotgun (WGS) entry which is preliminary data.</text>
</comment>